<dbReference type="PANTHER" id="PTHR47779">
    <property type="entry name" value="SYNTHASE (CCG-9), PUTATIVE (AFU_ORTHOLOGUE AFUA_3G12100)-RELATED"/>
    <property type="match status" value="1"/>
</dbReference>
<accession>A0A4R1BFS3</accession>
<evidence type="ECO:0000313" key="9">
    <source>
        <dbReference type="EMBL" id="TCJ16046.1"/>
    </source>
</evidence>
<evidence type="ECO:0000256" key="5">
    <source>
        <dbReference type="ARBA" id="ARBA00022679"/>
    </source>
</evidence>
<sequence length="413" mass="46548">MLQRVNPGHKSFADYRSIIPRELYEEVAELAGRLEGARVLHVNATAFGGGVAEILYTLVPLMRDVGLGCEWEVMFGAEAFFNVTKGFHNALQGSAFELTIEDRAIYEEYNRQSAAALEDEYDIFFIHDPQPALLRHFAEHISEERKWIWRCHIDTSTPNGQVMEYLLPYLLDYDAQVFTMESYAPPGVDFKKPVFIPPAIDPLSPKNMALPAEDAHYIVDQFGVDASRPILLQVSRFDPWKDPMGVIDVYRMVKEEVPEIQLVLVGSMAHDDPEGWDYWNRTVEHAAGDEDIFLFSNLTNVGSIEVNAFQSRADVVIQKSIREGFGLVVTEALWKGRPVVASRVGGIPMQVPPGAGLLVDSIPEAASACVKLLNDPEMAREMGRRGKEYVRRHFLTPRLLRDELRLFAELLGV</sequence>
<organism evidence="9 10">
    <name type="scientific">Rubrobacter taiwanensis</name>
    <dbReference type="NCBI Taxonomy" id="185139"/>
    <lineage>
        <taxon>Bacteria</taxon>
        <taxon>Bacillati</taxon>
        <taxon>Actinomycetota</taxon>
        <taxon>Rubrobacteria</taxon>
        <taxon>Rubrobacterales</taxon>
        <taxon>Rubrobacteraceae</taxon>
        <taxon>Rubrobacter</taxon>
    </lineage>
</organism>
<feature type="domain" description="Glycosyl transferase family 1" evidence="7">
    <location>
        <begin position="222"/>
        <end position="388"/>
    </location>
</feature>
<dbReference type="GO" id="GO:0016757">
    <property type="term" value="F:glycosyltransferase activity"/>
    <property type="evidence" value="ECO:0007669"/>
    <property type="project" value="UniProtKB-KW"/>
</dbReference>
<evidence type="ECO:0000256" key="1">
    <source>
        <dbReference type="ARBA" id="ARBA00009481"/>
    </source>
</evidence>
<feature type="domain" description="Trehalose synthase N-terminal" evidence="8">
    <location>
        <begin position="41"/>
        <end position="185"/>
    </location>
</feature>
<keyword evidence="10" id="KW-1185">Reference proteome</keyword>
<proteinExistence type="inferred from homology"/>
<evidence type="ECO:0000259" key="7">
    <source>
        <dbReference type="Pfam" id="PF00534"/>
    </source>
</evidence>
<reference evidence="9 10" key="1">
    <citation type="submission" date="2019-03" db="EMBL/GenBank/DDBJ databases">
        <title>Whole genome sequence of a novel Rubrobacter taiwanensis strain, isolated from Yellowstone National Park.</title>
        <authorList>
            <person name="Freed S."/>
            <person name="Ramaley R.F."/>
            <person name="Kyndt J.A."/>
        </authorList>
    </citation>
    <scope>NUCLEOTIDE SEQUENCE [LARGE SCALE GENOMIC DNA]</scope>
    <source>
        <strain evidence="9 10">Yellowstone</strain>
    </source>
</reference>
<dbReference type="Pfam" id="PF21269">
    <property type="entry name" value="TreT_GT1"/>
    <property type="match status" value="1"/>
</dbReference>
<dbReference type="Gene3D" id="3.40.50.2000">
    <property type="entry name" value="Glycogen Phosphorylase B"/>
    <property type="match status" value="2"/>
</dbReference>
<evidence type="ECO:0000256" key="3">
    <source>
        <dbReference type="ARBA" id="ARBA00022526"/>
    </source>
</evidence>
<evidence type="ECO:0000259" key="8">
    <source>
        <dbReference type="Pfam" id="PF21269"/>
    </source>
</evidence>
<dbReference type="PANTHER" id="PTHR47779:SF1">
    <property type="entry name" value="SYNTHASE (CCG-9), PUTATIVE (AFU_ORTHOLOGUE AFUA_3G12100)-RELATED"/>
    <property type="match status" value="1"/>
</dbReference>
<keyword evidence="5 9" id="KW-0808">Transferase</keyword>
<comment type="subunit">
    <text evidence="2">Homodimer.</text>
</comment>
<comment type="caution">
    <text evidence="9">The sequence shown here is derived from an EMBL/GenBank/DDBJ whole genome shotgun (WGS) entry which is preliminary data.</text>
</comment>
<evidence type="ECO:0000256" key="4">
    <source>
        <dbReference type="ARBA" id="ARBA00022676"/>
    </source>
</evidence>
<gene>
    <name evidence="9" type="ORF">E0L93_11215</name>
</gene>
<comment type="similarity">
    <text evidence="1">Belongs to the glycosyltransferase group 1 family. Glycosyltransferase 4 subfamily.</text>
</comment>
<dbReference type="RefSeq" id="WP_132691944.1">
    <property type="nucleotide sequence ID" value="NZ_SKBU01000019.1"/>
</dbReference>
<dbReference type="EMBL" id="SKBU01000019">
    <property type="protein sequence ID" value="TCJ16046.1"/>
    <property type="molecule type" value="Genomic_DNA"/>
</dbReference>
<dbReference type="OrthoDB" id="9772485at2"/>
<name>A0A4R1BFS3_9ACTN</name>
<dbReference type="InterPro" id="IPR052078">
    <property type="entry name" value="Trehalose_Metab_GTase"/>
</dbReference>
<keyword evidence="3" id="KW-0313">Glucose metabolism</keyword>
<keyword evidence="6" id="KW-0119">Carbohydrate metabolism</keyword>
<dbReference type="GO" id="GO:0006006">
    <property type="term" value="P:glucose metabolic process"/>
    <property type="evidence" value="ECO:0007669"/>
    <property type="project" value="UniProtKB-KW"/>
</dbReference>
<protein>
    <submittedName>
        <fullName evidence="9">Glycosyltransferase</fullName>
    </submittedName>
</protein>
<dbReference type="Proteomes" id="UP000295244">
    <property type="component" value="Unassembled WGS sequence"/>
</dbReference>
<dbReference type="AlphaFoldDB" id="A0A4R1BFS3"/>
<dbReference type="SUPFAM" id="SSF53756">
    <property type="entry name" value="UDP-Glycosyltransferase/glycogen phosphorylase"/>
    <property type="match status" value="1"/>
</dbReference>
<keyword evidence="4" id="KW-0328">Glycosyltransferase</keyword>
<evidence type="ECO:0000256" key="6">
    <source>
        <dbReference type="ARBA" id="ARBA00023277"/>
    </source>
</evidence>
<dbReference type="InterPro" id="IPR049438">
    <property type="entry name" value="TreT_GT1"/>
</dbReference>
<evidence type="ECO:0000313" key="10">
    <source>
        <dbReference type="Proteomes" id="UP000295244"/>
    </source>
</evidence>
<dbReference type="Pfam" id="PF00534">
    <property type="entry name" value="Glycos_transf_1"/>
    <property type="match status" value="1"/>
</dbReference>
<evidence type="ECO:0000256" key="2">
    <source>
        <dbReference type="ARBA" id="ARBA00011738"/>
    </source>
</evidence>
<dbReference type="InterPro" id="IPR001296">
    <property type="entry name" value="Glyco_trans_1"/>
</dbReference>